<comment type="similarity">
    <text evidence="7">Belongs to the PRPF40 family.</text>
</comment>
<dbReference type="InterPro" id="IPR009091">
    <property type="entry name" value="RCC1/BLIP-II"/>
</dbReference>
<dbReference type="PROSITE" id="PS51676">
    <property type="entry name" value="FF"/>
    <property type="match status" value="2"/>
</dbReference>
<dbReference type="SUPFAM" id="SSF50985">
    <property type="entry name" value="RCC1/BLIP-II"/>
    <property type="match status" value="1"/>
</dbReference>
<feature type="compositionally biased region" description="Low complexity" evidence="11">
    <location>
        <begin position="372"/>
        <end position="385"/>
    </location>
</feature>
<dbReference type="InterPro" id="IPR000408">
    <property type="entry name" value="Reg_chr_condens"/>
</dbReference>
<reference evidence="15 16" key="1">
    <citation type="journal article" date="2014" name="Nat. Genet.">
        <title>Genome sequence of the hot pepper provides insights into the evolution of pungency in Capsicum species.</title>
        <authorList>
            <person name="Kim S."/>
            <person name="Park M."/>
            <person name="Yeom S.I."/>
            <person name="Kim Y.M."/>
            <person name="Lee J.M."/>
            <person name="Lee H.A."/>
            <person name="Seo E."/>
            <person name="Choi J."/>
            <person name="Cheong K."/>
            <person name="Kim K.T."/>
            <person name="Jung K."/>
            <person name="Lee G.W."/>
            <person name="Oh S.K."/>
            <person name="Bae C."/>
            <person name="Kim S.B."/>
            <person name="Lee H.Y."/>
            <person name="Kim S.Y."/>
            <person name="Kim M.S."/>
            <person name="Kang B.C."/>
            <person name="Jo Y.D."/>
            <person name="Yang H.B."/>
            <person name="Jeong H.J."/>
            <person name="Kang W.H."/>
            <person name="Kwon J.K."/>
            <person name="Shin C."/>
            <person name="Lim J.Y."/>
            <person name="Park J.H."/>
            <person name="Huh J.H."/>
            <person name="Kim J.S."/>
            <person name="Kim B.D."/>
            <person name="Cohen O."/>
            <person name="Paran I."/>
            <person name="Suh M.C."/>
            <person name="Lee S.B."/>
            <person name="Kim Y.K."/>
            <person name="Shin Y."/>
            <person name="Noh S.J."/>
            <person name="Park J."/>
            <person name="Seo Y.S."/>
            <person name="Kwon S.Y."/>
            <person name="Kim H.A."/>
            <person name="Park J.M."/>
            <person name="Kim H.J."/>
            <person name="Choi S.B."/>
            <person name="Bosland P.W."/>
            <person name="Reeves G."/>
            <person name="Jo S.H."/>
            <person name="Lee B.W."/>
            <person name="Cho H.T."/>
            <person name="Choi H.S."/>
            <person name="Lee M.S."/>
            <person name="Yu Y."/>
            <person name="Do Choi Y."/>
            <person name="Park B.S."/>
            <person name="van Deynze A."/>
            <person name="Ashrafi H."/>
            <person name="Hill T."/>
            <person name="Kim W.T."/>
            <person name="Pai H.S."/>
            <person name="Ahn H.K."/>
            <person name="Yeam I."/>
            <person name="Giovannoni J.J."/>
            <person name="Rose J.K."/>
            <person name="Sorensen I."/>
            <person name="Lee S.J."/>
            <person name="Kim R.W."/>
            <person name="Choi I.Y."/>
            <person name="Choi B.S."/>
            <person name="Lim J.S."/>
            <person name="Lee Y.H."/>
            <person name="Choi D."/>
        </authorList>
    </citation>
    <scope>NUCLEOTIDE SEQUENCE [LARGE SCALE GENOMIC DNA]</scope>
    <source>
        <strain evidence="16">cv. CM334</strain>
    </source>
</reference>
<keyword evidence="4" id="KW-0508">mRNA splicing</keyword>
<dbReference type="GO" id="GO:0071004">
    <property type="term" value="C:U2-type prespliceosome"/>
    <property type="evidence" value="ECO:0000318"/>
    <property type="project" value="GO_Central"/>
</dbReference>
<evidence type="ECO:0000256" key="11">
    <source>
        <dbReference type="SAM" id="MobiDB-lite"/>
    </source>
</evidence>
<feature type="coiled-coil region" evidence="10">
    <location>
        <begin position="809"/>
        <end position="851"/>
    </location>
</feature>
<evidence type="ECO:0000256" key="8">
    <source>
        <dbReference type="ARBA" id="ARBA00064817"/>
    </source>
</evidence>
<evidence type="ECO:0000313" key="15">
    <source>
        <dbReference type="EMBL" id="PHT61834.1"/>
    </source>
</evidence>
<evidence type="ECO:0000256" key="1">
    <source>
        <dbReference type="ARBA" id="ARBA00004123"/>
    </source>
</evidence>
<feature type="region of interest" description="Disordered" evidence="11">
    <location>
        <begin position="99"/>
        <end position="130"/>
    </location>
</feature>
<keyword evidence="16" id="KW-1185">Reference proteome</keyword>
<keyword evidence="3" id="KW-0677">Repeat</keyword>
<dbReference type="GO" id="GO:0000398">
    <property type="term" value="P:mRNA splicing, via spliceosome"/>
    <property type="evidence" value="ECO:0000318"/>
    <property type="project" value="GO_Central"/>
</dbReference>
<dbReference type="SUPFAM" id="SSF81698">
    <property type="entry name" value="FF domain"/>
    <property type="match status" value="3"/>
</dbReference>
<dbReference type="Pfam" id="PF16627">
    <property type="entry name" value="BRX_assoc"/>
    <property type="match status" value="1"/>
</dbReference>
<dbReference type="PANTHER" id="PTHR11864:SF0">
    <property type="entry name" value="PRP40 PRE-MRNA PROCESSING FACTOR 40 HOMOLOG A (YEAST)"/>
    <property type="match status" value="1"/>
</dbReference>
<dbReference type="InterPro" id="IPR036517">
    <property type="entry name" value="FF_domain_sf"/>
</dbReference>
<evidence type="ECO:0000256" key="9">
    <source>
        <dbReference type="PROSITE-ProRule" id="PRU00235"/>
    </source>
</evidence>
<keyword evidence="2" id="KW-0507">mRNA processing</keyword>
<evidence type="ECO:0000313" key="16">
    <source>
        <dbReference type="Proteomes" id="UP000222542"/>
    </source>
</evidence>
<dbReference type="Pfam" id="PF13713">
    <property type="entry name" value="BRX_N"/>
    <property type="match status" value="1"/>
</dbReference>
<feature type="region of interest" description="Disordered" evidence="11">
    <location>
        <begin position="203"/>
        <end position="231"/>
    </location>
</feature>
<dbReference type="AlphaFoldDB" id="A0A2G2XWF3"/>
<dbReference type="Gene3D" id="2.130.10.30">
    <property type="entry name" value="Regulator of chromosome condensation 1/beta-lactamase-inhibitor protein II"/>
    <property type="match status" value="1"/>
</dbReference>
<dbReference type="PROSITE" id="PS50012">
    <property type="entry name" value="RCC1_3"/>
    <property type="match status" value="1"/>
</dbReference>
<feature type="compositionally biased region" description="Basic and acidic residues" evidence="11">
    <location>
        <begin position="118"/>
        <end position="129"/>
    </location>
</feature>
<feature type="domain" description="WW" evidence="12">
    <location>
        <begin position="461"/>
        <end position="494"/>
    </location>
</feature>
<evidence type="ECO:0000259" key="12">
    <source>
        <dbReference type="PROSITE" id="PS50020"/>
    </source>
</evidence>
<dbReference type="FunFam" id="1.10.10.440:FF:000024">
    <property type="entry name" value="Pre-mRNA-processing protein 40A"/>
    <property type="match status" value="1"/>
</dbReference>
<name>A0A2G2XWF3_CAPAN</name>
<proteinExistence type="inferred from homology"/>
<dbReference type="FunFam" id="1.10.10.440:FF:000013">
    <property type="entry name" value="pre-mRNA-processing protein 40A isoform X1"/>
    <property type="match status" value="1"/>
</dbReference>
<evidence type="ECO:0000256" key="2">
    <source>
        <dbReference type="ARBA" id="ARBA00022664"/>
    </source>
</evidence>
<evidence type="ECO:0008006" key="17">
    <source>
        <dbReference type="Google" id="ProtNLM"/>
    </source>
</evidence>
<dbReference type="InterPro" id="IPR013591">
    <property type="entry name" value="Brevis_radix_dom"/>
</dbReference>
<comment type="function">
    <text evidence="6">Binds the phosphorylated C-terminal domain (CTD) of the largest subunit of RNA polymerase II and functions as a scaffold for RNA processing machineries. May be involved in pre-mRNA splicing.</text>
</comment>
<evidence type="ECO:0000256" key="5">
    <source>
        <dbReference type="ARBA" id="ARBA00023242"/>
    </source>
</evidence>
<evidence type="ECO:0000256" key="6">
    <source>
        <dbReference type="ARBA" id="ARBA00056384"/>
    </source>
</evidence>
<protein>
    <recommendedName>
        <fullName evidence="17">WW domain-containing protein</fullName>
    </recommendedName>
</protein>
<reference evidence="15 16" key="2">
    <citation type="journal article" date="2017" name="Genome Biol.">
        <title>New reference genome sequences of hot pepper reveal the massive evolution of plant disease-resistance genes by retroduplication.</title>
        <authorList>
            <person name="Kim S."/>
            <person name="Park J."/>
            <person name="Yeom S.I."/>
            <person name="Kim Y.M."/>
            <person name="Seo E."/>
            <person name="Kim K.T."/>
            <person name="Kim M.S."/>
            <person name="Lee J.M."/>
            <person name="Cheong K."/>
            <person name="Shin H.S."/>
            <person name="Kim S.B."/>
            <person name="Han K."/>
            <person name="Lee J."/>
            <person name="Park M."/>
            <person name="Lee H.A."/>
            <person name="Lee H.Y."/>
            <person name="Lee Y."/>
            <person name="Oh S."/>
            <person name="Lee J.H."/>
            <person name="Choi E."/>
            <person name="Choi E."/>
            <person name="Lee S.E."/>
            <person name="Jeon J."/>
            <person name="Kim H."/>
            <person name="Choi G."/>
            <person name="Song H."/>
            <person name="Lee J."/>
            <person name="Lee S.C."/>
            <person name="Kwon J.K."/>
            <person name="Lee H.Y."/>
            <person name="Koo N."/>
            <person name="Hong Y."/>
            <person name="Kim R.W."/>
            <person name="Kang W.H."/>
            <person name="Huh J.H."/>
            <person name="Kang B.C."/>
            <person name="Yang T.J."/>
            <person name="Lee Y.H."/>
            <person name="Bennetzen J.L."/>
            <person name="Choi D."/>
        </authorList>
    </citation>
    <scope>NUCLEOTIDE SEQUENCE [LARGE SCALE GENOMIC DNA]</scope>
    <source>
        <strain evidence="16">cv. CM334</strain>
    </source>
</reference>
<gene>
    <name evidence="15" type="ORF">T459_34310</name>
</gene>
<feature type="domain" description="FF" evidence="14">
    <location>
        <begin position="623"/>
        <end position="677"/>
    </location>
</feature>
<keyword evidence="10" id="KW-0175">Coiled coil</keyword>
<keyword evidence="5" id="KW-0539">Nucleus</keyword>
<evidence type="ECO:0000259" key="14">
    <source>
        <dbReference type="PROSITE" id="PS51676"/>
    </source>
</evidence>
<dbReference type="SMART" id="SM00441">
    <property type="entry name" value="FF"/>
    <property type="match status" value="2"/>
</dbReference>
<dbReference type="Pfam" id="PF01846">
    <property type="entry name" value="FF"/>
    <property type="match status" value="2"/>
</dbReference>
<comment type="caution">
    <text evidence="15">The sequence shown here is derived from an EMBL/GenBank/DDBJ whole genome shotgun (WGS) entry which is preliminary data.</text>
</comment>
<dbReference type="Pfam" id="PF08381">
    <property type="entry name" value="BRX"/>
    <property type="match status" value="1"/>
</dbReference>
<dbReference type="GO" id="GO:0005685">
    <property type="term" value="C:U1 snRNP"/>
    <property type="evidence" value="ECO:0000318"/>
    <property type="project" value="GO_Central"/>
</dbReference>
<evidence type="ECO:0000256" key="4">
    <source>
        <dbReference type="ARBA" id="ARBA00023187"/>
    </source>
</evidence>
<dbReference type="InterPro" id="IPR001202">
    <property type="entry name" value="WW_dom"/>
</dbReference>
<feature type="repeat" description="RCC1" evidence="9">
    <location>
        <begin position="1"/>
        <end position="47"/>
    </location>
</feature>
<dbReference type="PANTHER" id="PTHR11864">
    <property type="entry name" value="PRE-MRNA-PROCESSING PROTEIN PRP40"/>
    <property type="match status" value="1"/>
</dbReference>
<dbReference type="EMBL" id="AYRZ02000112">
    <property type="protein sequence ID" value="PHT61834.1"/>
    <property type="molecule type" value="Genomic_DNA"/>
</dbReference>
<comment type="subunit">
    <text evidence="8">Interacts (via the WW domains) with the phosphorylated C-terminal domain of NRPB1 (via CTD domain).</text>
</comment>
<dbReference type="Gene3D" id="2.20.70.10">
    <property type="match status" value="1"/>
</dbReference>
<dbReference type="CDD" id="cd00201">
    <property type="entry name" value="WW"/>
    <property type="match status" value="1"/>
</dbReference>
<dbReference type="SUPFAM" id="SSF51045">
    <property type="entry name" value="WW domain"/>
    <property type="match status" value="1"/>
</dbReference>
<evidence type="ECO:0000259" key="13">
    <source>
        <dbReference type="PROSITE" id="PS51514"/>
    </source>
</evidence>
<dbReference type="InterPro" id="IPR039726">
    <property type="entry name" value="Prp40-like"/>
</dbReference>
<dbReference type="STRING" id="4072.A0A2G2XWF3"/>
<dbReference type="InterPro" id="IPR027988">
    <property type="entry name" value="BRX_N"/>
</dbReference>
<dbReference type="GO" id="GO:0045292">
    <property type="term" value="P:mRNA cis splicing, via spliceosome"/>
    <property type="evidence" value="ECO:0007669"/>
    <property type="project" value="InterPro"/>
</dbReference>
<dbReference type="GO" id="GO:0003723">
    <property type="term" value="F:RNA binding"/>
    <property type="evidence" value="ECO:0000318"/>
    <property type="project" value="GO_Central"/>
</dbReference>
<dbReference type="PROSITE" id="PS51514">
    <property type="entry name" value="BRX"/>
    <property type="match status" value="1"/>
</dbReference>
<dbReference type="GO" id="GO:0070063">
    <property type="term" value="F:RNA polymerase binding"/>
    <property type="evidence" value="ECO:0007669"/>
    <property type="project" value="UniProtKB-ARBA"/>
</dbReference>
<dbReference type="InterPro" id="IPR036020">
    <property type="entry name" value="WW_dom_sf"/>
</dbReference>
<feature type="compositionally biased region" description="Polar residues" evidence="11">
    <location>
        <begin position="99"/>
        <end position="116"/>
    </location>
</feature>
<dbReference type="Gramene" id="PHT61834">
    <property type="protein sequence ID" value="PHT61834"/>
    <property type="gene ID" value="T459_34310"/>
</dbReference>
<evidence type="ECO:0000256" key="10">
    <source>
        <dbReference type="SAM" id="Coils"/>
    </source>
</evidence>
<comment type="subcellular location">
    <subcellularLocation>
        <location evidence="1">Nucleus</location>
    </subcellularLocation>
</comment>
<feature type="compositionally biased region" description="Low complexity" evidence="11">
    <location>
        <begin position="220"/>
        <end position="231"/>
    </location>
</feature>
<feature type="domain" description="FF" evidence="14">
    <location>
        <begin position="689"/>
        <end position="744"/>
    </location>
</feature>
<evidence type="ECO:0000256" key="7">
    <source>
        <dbReference type="ARBA" id="ARBA00061317"/>
    </source>
</evidence>
<feature type="region of interest" description="Disordered" evidence="11">
    <location>
        <begin position="372"/>
        <end position="405"/>
    </location>
</feature>
<sequence>MGSPVYSQLGHPQADGKLPCRVEGKLSKSFVEEIACGAYHVPVLTSRTEVYTWGKGAKWKIRSCSKKSLRTSMAPNPNKPYRVCDNCCNKLKKAIETDASSEASMSRRGSLNQGSTDVIDKSAKLDTRSRPHLTRFSSMEYFKQVETLSSKQKKKFEFNSSRVSPIPSSTLQLGALNSSKSSNQIFASSKKFFSASVPGSRIVSRATSPTSRRPSPPRSTTPTPTLGGLTSPRIVVDDAKRTNKSLSQEVTKLRAQVETLPRKAQLQEVELERTSKQLKEAISIAGEETAKCKAAKEVIKSLTSQVSYIHSYHSTFKLCQSCAYVGKNIVLLFIISTEKVSITSSDIPNGCIDQVHSQLTFQELESSVSNSQLLSNGSSNSSNRSAIHNRQGYPEATTNNGARTKECDSLNENEWVEQDEPGVYITLTSLPGGVKDLKRVRFREESRDGIEEQGITCLLRADASTDRREFTSPEGRKYYYNRVTRTPKWRMPDEVKLAREKDTISHASDFGSISIVKTSSLGADGSLVSAHGAKSSPIAVSPAANLPTIVASESSSLSGKVSSPMIETVEMNNSSEPASPAVADSEKIGIAVTLGNSIAPPVSETTTAQDAVVYGDGFSSENREEAKSAFKTLLESANIGSDCTWDQAMRAVINDRRYGALKSLCERKQAFNEVSLQKKLEAEERRVKQKKAWEDFRIMLEDCKEMSPSSRWSKAISIFEHNERFKAIERAKDHEHLSEDYVEELEKKVFVLVELASVPRLCFPIPGDRTSIVPLLLTSFVQASSQWWKVQDRLETDERCSRLEKIDHVEIFQEYIRDLESEVEEQRKLRMEELRKAERKNRDEFRKLIEEHVAAGILNAKTNWRDYCIKIKDFAAYLAVSSNTSGSTARETREIGC</sequence>
<accession>A0A2G2XWF3</accession>
<organism evidence="15 16">
    <name type="scientific">Capsicum annuum</name>
    <name type="common">Capsicum pepper</name>
    <dbReference type="NCBI Taxonomy" id="4072"/>
    <lineage>
        <taxon>Eukaryota</taxon>
        <taxon>Viridiplantae</taxon>
        <taxon>Streptophyta</taxon>
        <taxon>Embryophyta</taxon>
        <taxon>Tracheophyta</taxon>
        <taxon>Spermatophyta</taxon>
        <taxon>Magnoliopsida</taxon>
        <taxon>eudicotyledons</taxon>
        <taxon>Gunneridae</taxon>
        <taxon>Pentapetalae</taxon>
        <taxon>asterids</taxon>
        <taxon>lamiids</taxon>
        <taxon>Solanales</taxon>
        <taxon>Solanaceae</taxon>
        <taxon>Solanoideae</taxon>
        <taxon>Capsiceae</taxon>
        <taxon>Capsicum</taxon>
    </lineage>
</organism>
<dbReference type="PROSITE" id="PS50020">
    <property type="entry name" value="WW_DOMAIN_2"/>
    <property type="match status" value="1"/>
</dbReference>
<feature type="domain" description="BRX" evidence="13">
    <location>
        <begin position="413"/>
        <end position="479"/>
    </location>
</feature>
<dbReference type="InterPro" id="IPR002713">
    <property type="entry name" value="FF_domain"/>
</dbReference>
<evidence type="ECO:0000256" key="3">
    <source>
        <dbReference type="ARBA" id="ARBA00022737"/>
    </source>
</evidence>
<dbReference type="Gene3D" id="1.10.10.440">
    <property type="entry name" value="FF domain"/>
    <property type="match status" value="4"/>
</dbReference>
<dbReference type="Proteomes" id="UP000222542">
    <property type="component" value="Unassembled WGS sequence"/>
</dbReference>